<organism evidence="1 2">
    <name type="scientific">Microvirga lupini</name>
    <dbReference type="NCBI Taxonomy" id="420324"/>
    <lineage>
        <taxon>Bacteria</taxon>
        <taxon>Pseudomonadati</taxon>
        <taxon>Pseudomonadota</taxon>
        <taxon>Alphaproteobacteria</taxon>
        <taxon>Hyphomicrobiales</taxon>
        <taxon>Methylobacteriaceae</taxon>
        <taxon>Microvirga</taxon>
    </lineage>
</organism>
<proteinExistence type="predicted"/>
<gene>
    <name evidence="1" type="ORF">FHR70_001808</name>
</gene>
<comment type="caution">
    <text evidence="1">The sequence shown here is derived from an EMBL/GenBank/DDBJ whole genome shotgun (WGS) entry which is preliminary data.</text>
</comment>
<name>A0A7W4YX13_9HYPH</name>
<evidence type="ECO:0000313" key="1">
    <source>
        <dbReference type="EMBL" id="MBB3018754.1"/>
    </source>
</evidence>
<dbReference type="AlphaFoldDB" id="A0A7W4YX13"/>
<dbReference type="EMBL" id="JACHWB010000002">
    <property type="protein sequence ID" value="MBB3018754.1"/>
    <property type="molecule type" value="Genomic_DNA"/>
</dbReference>
<accession>A0A7W4YX13</accession>
<keyword evidence="2" id="KW-1185">Reference proteome</keyword>
<dbReference type="RefSeq" id="WP_246407966.1">
    <property type="nucleotide sequence ID" value="NZ_JACHWB010000002.1"/>
</dbReference>
<sequence>MSFSMLEEIKMGVAGFTIAAGLGLGLSAAASGAMAQSSLAGYQGAWLSGTAECAEVYSSGGKGASFKKPVDIFAPAFIVSGNRLRTPQASCRIKSVRPNGDRQRLVLDCANAVAGNEVRVLMALETDGSLKRYFNEQDTTGTEYRRCSQ</sequence>
<reference evidence="1 2" key="1">
    <citation type="submission" date="2020-08" db="EMBL/GenBank/DDBJ databases">
        <title>The Agave Microbiome: Exploring the role of microbial communities in plant adaptations to desert environments.</title>
        <authorList>
            <person name="Partida-Martinez L.P."/>
        </authorList>
    </citation>
    <scope>NUCLEOTIDE SEQUENCE [LARGE SCALE GENOMIC DNA]</scope>
    <source>
        <strain evidence="1 2">AT3.9</strain>
    </source>
</reference>
<protein>
    <submittedName>
        <fullName evidence="1">Uncharacterized protein</fullName>
    </submittedName>
</protein>
<dbReference type="Proteomes" id="UP000532010">
    <property type="component" value="Unassembled WGS sequence"/>
</dbReference>
<evidence type="ECO:0000313" key="2">
    <source>
        <dbReference type="Proteomes" id="UP000532010"/>
    </source>
</evidence>